<dbReference type="InterPro" id="IPR047776">
    <property type="entry name" value="ABC_SBP_TrpX-like"/>
</dbReference>
<dbReference type="RefSeq" id="WP_068280055.1">
    <property type="nucleotide sequence ID" value="NZ_CP014873.1"/>
</dbReference>
<accession>A0A192GZ90</accession>
<dbReference type="Gene3D" id="3.40.50.2300">
    <property type="match status" value="2"/>
</dbReference>
<dbReference type="EMBL" id="CP014873">
    <property type="protein sequence ID" value="ANK61302.1"/>
    <property type="molecule type" value="Genomic_DNA"/>
</dbReference>
<keyword evidence="2" id="KW-1185">Reference proteome</keyword>
<evidence type="ECO:0000313" key="1">
    <source>
        <dbReference type="EMBL" id="ANK61302.1"/>
    </source>
</evidence>
<organism evidence="1 2">
    <name type="scientific">Loigolactobacillus backii</name>
    <dbReference type="NCBI Taxonomy" id="375175"/>
    <lineage>
        <taxon>Bacteria</taxon>
        <taxon>Bacillati</taxon>
        <taxon>Bacillota</taxon>
        <taxon>Bacilli</taxon>
        <taxon>Lactobacillales</taxon>
        <taxon>Lactobacillaceae</taxon>
        <taxon>Loigolactobacillus</taxon>
    </lineage>
</organism>
<reference evidence="1 2" key="1">
    <citation type="submission" date="2016-03" db="EMBL/GenBank/DDBJ databases">
        <title>Pediococcus and Lactobacillus from brewery environment - whole genome sequencing and assembly.</title>
        <authorList>
            <person name="Behr J."/>
            <person name="Geissler A.J."/>
            <person name="Vogel R.F."/>
        </authorList>
    </citation>
    <scope>NUCLEOTIDE SEQUENCE [LARGE SCALE GENOMIC DNA]</scope>
    <source>
        <strain evidence="1 2">TMW 1.1989</strain>
    </source>
</reference>
<dbReference type="SUPFAM" id="SSF53822">
    <property type="entry name" value="Periplasmic binding protein-like I"/>
    <property type="match status" value="1"/>
</dbReference>
<dbReference type="NCBIfam" id="NF041285">
    <property type="entry name" value="ABC_SBP_TrpX"/>
    <property type="match status" value="1"/>
</dbReference>
<proteinExistence type="predicted"/>
<name>A0A192GZ90_9LACO</name>
<dbReference type="AlphaFoldDB" id="A0A192GZ90"/>
<sequence length="334" mass="35528">MKRMIGLIAILVAFLGVAFFQEGGVKTAAPQEVKKPTIGILQTMSHPALDQITKGTIDQLKKRGYVNGKTAKIDFENAQGDQSNLKSMADRFDNEDTDLNIGIATPAAQSIANANKTTPLILGAISNPKSAGLVSNYKHPGGNITGVSNLTPTNDQIRLVREIMPNVKELGVMYTSGDPSAAAEVKVVRQVAPKYGFKLKEFTVSNSSDVDQVAQTMLQQVKAVYVPTDNTIATAMQTLVKDANNAHVPVFPPAGTMVHDGGLATYGINQYQLGVATGNMAADVLQGKAKPATTPIKIIAKGDLVLNMKEAKLLGINIPTHLVNEASKKGEIIR</sequence>
<dbReference type="PANTHER" id="PTHR35271">
    <property type="entry name" value="ABC TRANSPORTER, SUBSTRATE-BINDING LIPOPROTEIN-RELATED"/>
    <property type="match status" value="1"/>
</dbReference>
<dbReference type="InterPro" id="IPR028082">
    <property type="entry name" value="Peripla_BP_I"/>
</dbReference>
<dbReference type="GeneID" id="42980641"/>
<dbReference type="CDD" id="cd06325">
    <property type="entry name" value="PBP1_ABC_unchar_transporter"/>
    <property type="match status" value="1"/>
</dbReference>
<dbReference type="Pfam" id="PF04392">
    <property type="entry name" value="ABC_sub_bind"/>
    <property type="match status" value="1"/>
</dbReference>
<gene>
    <name evidence="1" type="ORF">AYR53_00130</name>
</gene>
<dbReference type="STRING" id="375175.AYR53_00130"/>
<protein>
    <submittedName>
        <fullName evidence="1">Peptide ABC transporter substrate-binding protein</fullName>
    </submittedName>
</protein>
<dbReference type="InterPro" id="IPR007487">
    <property type="entry name" value="ABC_transpt-TYRBP-like"/>
</dbReference>
<dbReference type="Proteomes" id="UP000078582">
    <property type="component" value="Chromosome"/>
</dbReference>
<dbReference type="OrthoDB" id="9776955at2"/>
<dbReference type="PANTHER" id="PTHR35271:SF1">
    <property type="entry name" value="ABC TRANSPORTER, SUBSTRATE-BINDING LIPOPROTEIN"/>
    <property type="match status" value="1"/>
</dbReference>
<evidence type="ECO:0000313" key="2">
    <source>
        <dbReference type="Proteomes" id="UP000078582"/>
    </source>
</evidence>